<name>A0A644VF68_9ZZZZ</name>
<dbReference type="InterPro" id="IPR029044">
    <property type="entry name" value="Nucleotide-diphossugar_trans"/>
</dbReference>
<dbReference type="Gene3D" id="3.90.550.10">
    <property type="entry name" value="Spore Coat Polysaccharide Biosynthesis Protein SpsA, Chain A"/>
    <property type="match status" value="1"/>
</dbReference>
<feature type="domain" description="Glycosyltransferase 2-like" evidence="3">
    <location>
        <begin position="11"/>
        <end position="172"/>
    </location>
</feature>
<keyword evidence="1" id="KW-0328">Glycosyltransferase</keyword>
<dbReference type="Pfam" id="PF00535">
    <property type="entry name" value="Glycos_transf_2"/>
    <property type="match status" value="1"/>
</dbReference>
<evidence type="ECO:0000313" key="4">
    <source>
        <dbReference type="EMBL" id="MPL90019.1"/>
    </source>
</evidence>
<organism evidence="4">
    <name type="scientific">bioreactor metagenome</name>
    <dbReference type="NCBI Taxonomy" id="1076179"/>
    <lineage>
        <taxon>unclassified sequences</taxon>
        <taxon>metagenomes</taxon>
        <taxon>ecological metagenomes</taxon>
    </lineage>
</organism>
<dbReference type="CDD" id="cd00761">
    <property type="entry name" value="Glyco_tranf_GTA_type"/>
    <property type="match status" value="1"/>
</dbReference>
<gene>
    <name evidence="4" type="ORF">SDC9_36064</name>
</gene>
<dbReference type="GO" id="GO:0016757">
    <property type="term" value="F:glycosyltransferase activity"/>
    <property type="evidence" value="ECO:0007669"/>
    <property type="project" value="UniProtKB-KW"/>
</dbReference>
<reference evidence="4" key="1">
    <citation type="submission" date="2019-08" db="EMBL/GenBank/DDBJ databases">
        <authorList>
            <person name="Kucharzyk K."/>
            <person name="Murdoch R.W."/>
            <person name="Higgins S."/>
            <person name="Loffler F."/>
        </authorList>
    </citation>
    <scope>NUCLEOTIDE SEQUENCE</scope>
</reference>
<evidence type="ECO:0000256" key="2">
    <source>
        <dbReference type="ARBA" id="ARBA00022679"/>
    </source>
</evidence>
<sequence length="336" mass="38357">MIQNAEAPLVSIIIPVYNKGQFLHRCFDSFLNSGFAELEIIVVNDGSTDNGGVICDIYQSKDSRFKVIHQPNAGVSAARNKGLDIATGRWIYFADADDWIDSDVFDGIVSAIRSYPDVDFIRTYCREINGELVLNPDLPADIMVYTRDQFLKTDFVAGYIHSMFVRREVVEKHNLRLSHALDFMEDVEFIFRCLLNSKNVVVYNKAFYNYLTNETSSSINLGLKKVTDHLTSASLMRKYSQSYKSPAVDEHVKRQLNHQLYLYFAEIRLVKDKSAVTARRIRADLLLFIRDTDLRLNELSGINLILLVMGLIHIRLILALHRIRASVSSLTAFCFP</sequence>
<dbReference type="InterPro" id="IPR001173">
    <property type="entry name" value="Glyco_trans_2-like"/>
</dbReference>
<dbReference type="AlphaFoldDB" id="A0A644VF68"/>
<dbReference type="EMBL" id="VSSQ01000292">
    <property type="protein sequence ID" value="MPL90019.1"/>
    <property type="molecule type" value="Genomic_DNA"/>
</dbReference>
<evidence type="ECO:0000259" key="3">
    <source>
        <dbReference type="Pfam" id="PF00535"/>
    </source>
</evidence>
<accession>A0A644VF68</accession>
<dbReference type="PANTHER" id="PTHR22916:SF51">
    <property type="entry name" value="GLYCOSYLTRANSFERASE EPSH-RELATED"/>
    <property type="match status" value="1"/>
</dbReference>
<comment type="caution">
    <text evidence="4">The sequence shown here is derived from an EMBL/GenBank/DDBJ whole genome shotgun (WGS) entry which is preliminary data.</text>
</comment>
<dbReference type="PANTHER" id="PTHR22916">
    <property type="entry name" value="GLYCOSYLTRANSFERASE"/>
    <property type="match status" value="1"/>
</dbReference>
<proteinExistence type="predicted"/>
<evidence type="ECO:0000256" key="1">
    <source>
        <dbReference type="ARBA" id="ARBA00022676"/>
    </source>
</evidence>
<protein>
    <recommendedName>
        <fullName evidence="3">Glycosyltransferase 2-like domain-containing protein</fullName>
    </recommendedName>
</protein>
<keyword evidence="2" id="KW-0808">Transferase</keyword>
<dbReference type="SUPFAM" id="SSF53448">
    <property type="entry name" value="Nucleotide-diphospho-sugar transferases"/>
    <property type="match status" value="1"/>
</dbReference>